<evidence type="ECO:0000313" key="3">
    <source>
        <dbReference type="Proteomes" id="UP001175261"/>
    </source>
</evidence>
<feature type="compositionally biased region" description="Polar residues" evidence="1">
    <location>
        <begin position="22"/>
        <end position="33"/>
    </location>
</feature>
<accession>A0AA39LAM1</accession>
<dbReference type="AlphaFoldDB" id="A0AA39LAM1"/>
<sequence length="282" mass="31018">MPSHSELNSLTLSEPGPRHYSIMSQSQSSNQTLEAKPSKVATSLPVSLLRLLEPATEGEWMVTEQTQRSFVLSFIMKHESEALHYNMSPCLTKADVEKQCGGFIYEWKNPSPSRRSGTLPACPSFNHFDMDEATVAPCTPLSTSVSQSGGHVPLSSESWVQSRESRAQHFTEHPFIVQQSNQMGMSFPVGHGQSPSTSNPSFMNLHGHDTAIQSADWTFSNSALSMGFETASMLASSMDSSIMTPSSIGPAWDPMADFDHDAVTPDTQIEPQVEWDVMWNES</sequence>
<reference evidence="2" key="1">
    <citation type="submission" date="2022-10" db="EMBL/GenBank/DDBJ databases">
        <title>Determination and structural analysis of whole genome sequence of Sarocladium strictum F4-1.</title>
        <authorList>
            <person name="Hu L."/>
            <person name="Jiang Y."/>
        </authorList>
    </citation>
    <scope>NUCLEOTIDE SEQUENCE</scope>
    <source>
        <strain evidence="2">F4-1</strain>
    </source>
</reference>
<protein>
    <submittedName>
        <fullName evidence="2">Uncharacterized protein</fullName>
    </submittedName>
</protein>
<feature type="region of interest" description="Disordered" evidence="1">
    <location>
        <begin position="1"/>
        <end position="38"/>
    </location>
</feature>
<name>A0AA39LAM1_SARSR</name>
<evidence type="ECO:0000313" key="2">
    <source>
        <dbReference type="EMBL" id="KAK0390721.1"/>
    </source>
</evidence>
<comment type="caution">
    <text evidence="2">The sequence shown here is derived from an EMBL/GenBank/DDBJ whole genome shotgun (WGS) entry which is preliminary data.</text>
</comment>
<evidence type="ECO:0000256" key="1">
    <source>
        <dbReference type="SAM" id="MobiDB-lite"/>
    </source>
</evidence>
<organism evidence="2 3">
    <name type="scientific">Sarocladium strictum</name>
    <name type="common">Black bundle disease fungus</name>
    <name type="synonym">Acremonium strictum</name>
    <dbReference type="NCBI Taxonomy" id="5046"/>
    <lineage>
        <taxon>Eukaryota</taxon>
        <taxon>Fungi</taxon>
        <taxon>Dikarya</taxon>
        <taxon>Ascomycota</taxon>
        <taxon>Pezizomycotina</taxon>
        <taxon>Sordariomycetes</taxon>
        <taxon>Hypocreomycetidae</taxon>
        <taxon>Hypocreales</taxon>
        <taxon>Sarocladiaceae</taxon>
        <taxon>Sarocladium</taxon>
    </lineage>
</organism>
<proteinExistence type="predicted"/>
<feature type="compositionally biased region" description="Polar residues" evidence="1">
    <location>
        <begin position="1"/>
        <end position="12"/>
    </location>
</feature>
<dbReference type="EMBL" id="JAPDFR010000001">
    <property type="protein sequence ID" value="KAK0390721.1"/>
    <property type="molecule type" value="Genomic_DNA"/>
</dbReference>
<gene>
    <name evidence="2" type="ORF">NLU13_0224</name>
</gene>
<dbReference type="Proteomes" id="UP001175261">
    <property type="component" value="Unassembled WGS sequence"/>
</dbReference>
<keyword evidence="3" id="KW-1185">Reference proteome</keyword>